<evidence type="ECO:0000313" key="3">
    <source>
        <dbReference type="Proteomes" id="UP000535415"/>
    </source>
</evidence>
<comment type="caution">
    <text evidence="2">The sequence shown here is derived from an EMBL/GenBank/DDBJ whole genome shotgun (WGS) entry which is preliminary data.</text>
</comment>
<keyword evidence="3" id="KW-1185">Reference proteome</keyword>
<proteinExistence type="predicted"/>
<evidence type="ECO:0000313" key="2">
    <source>
        <dbReference type="EMBL" id="MBB5724080.1"/>
    </source>
</evidence>
<dbReference type="Proteomes" id="UP000535415">
    <property type="component" value="Unassembled WGS sequence"/>
</dbReference>
<dbReference type="InterPro" id="IPR014966">
    <property type="entry name" value="FRG-dom"/>
</dbReference>
<accession>A0A7W9BPD3</accession>
<dbReference type="SMART" id="SM00901">
    <property type="entry name" value="FRG"/>
    <property type="match status" value="1"/>
</dbReference>
<feature type="domain" description="FRG" evidence="1">
    <location>
        <begin position="28"/>
        <end position="160"/>
    </location>
</feature>
<evidence type="ECO:0000259" key="1">
    <source>
        <dbReference type="SMART" id="SM00901"/>
    </source>
</evidence>
<protein>
    <recommendedName>
        <fullName evidence="1">FRG domain-containing protein</fullName>
    </recommendedName>
</protein>
<dbReference type="EMBL" id="JACIJM010000022">
    <property type="protein sequence ID" value="MBB5724080.1"/>
    <property type="molecule type" value="Genomic_DNA"/>
</dbReference>
<sequence length="321" mass="37178">MDISQHFQTTQEALEFLRGDQFRRDDNERHRFLFRGERREYPFTTSLLRQSSDVRSNHEKILFDLTWHLMVDYFEGRLVISDEAIYLDGEPLDILKTVEAVKGTGVGSSAAMMIFAPIFQHYGWPSFCLDVTYDPEVALFFASYDFGAEEFEHEGIGYLYYWDPLELLQAAPFLWLVDLRHLVEPLHVLLGLEASRPHRQAGASMMLGQFGTGEKDLNLLAAKDTRRLITFDRGDAEDVLPGKDYYFPDDGLYDFLNTHEAVYFSAYAELKIQDRPTFEILGDRQRDFGSEIGGRDPNGTTIYELEAWYRSLHETISTDRM</sequence>
<dbReference type="AlphaFoldDB" id="A0A7W9BPD3"/>
<dbReference type="Pfam" id="PF08867">
    <property type="entry name" value="FRG"/>
    <property type="match status" value="1"/>
</dbReference>
<reference evidence="2 3" key="1">
    <citation type="submission" date="2020-08" db="EMBL/GenBank/DDBJ databases">
        <title>Genomic Encyclopedia of Type Strains, Phase IV (KMG-IV): sequencing the most valuable type-strain genomes for metagenomic binning, comparative biology and taxonomic classification.</title>
        <authorList>
            <person name="Goeker M."/>
        </authorList>
    </citation>
    <scope>NUCLEOTIDE SEQUENCE [LARGE SCALE GENOMIC DNA]</scope>
    <source>
        <strain evidence="2 3">DSM 101064</strain>
    </source>
</reference>
<gene>
    <name evidence="2" type="ORF">FHS72_003731</name>
</gene>
<name>A0A7W9BPD3_9RHOB</name>
<dbReference type="RefSeq" id="WP_183531177.1">
    <property type="nucleotide sequence ID" value="NZ_JACIJM010000022.1"/>
</dbReference>
<organism evidence="2 3">
    <name type="scientific">Yoonia ponticola</name>
    <dbReference type="NCBI Taxonomy" id="1524255"/>
    <lineage>
        <taxon>Bacteria</taxon>
        <taxon>Pseudomonadati</taxon>
        <taxon>Pseudomonadota</taxon>
        <taxon>Alphaproteobacteria</taxon>
        <taxon>Rhodobacterales</taxon>
        <taxon>Paracoccaceae</taxon>
        <taxon>Yoonia</taxon>
    </lineage>
</organism>